<dbReference type="EMBL" id="CH473952">
    <property type="protein sequence ID" value="EDL81838.1"/>
    <property type="molecule type" value="Genomic_DNA"/>
</dbReference>
<protein>
    <submittedName>
        <fullName evidence="2">RCG29086</fullName>
    </submittedName>
</protein>
<keyword evidence="1" id="KW-0472">Membrane</keyword>
<evidence type="ECO:0000256" key="1">
    <source>
        <dbReference type="SAM" id="Phobius"/>
    </source>
</evidence>
<sequence length="39" mass="4565">MLRFVQQFPLIFLSLSSGHTYILLNHLGFFVCLFVCLFV</sequence>
<organism evidence="2 3">
    <name type="scientific">Rattus norvegicus</name>
    <name type="common">Rat</name>
    <dbReference type="NCBI Taxonomy" id="10116"/>
    <lineage>
        <taxon>Eukaryota</taxon>
        <taxon>Metazoa</taxon>
        <taxon>Chordata</taxon>
        <taxon>Craniata</taxon>
        <taxon>Vertebrata</taxon>
        <taxon>Euteleostomi</taxon>
        <taxon>Mammalia</taxon>
        <taxon>Eutheria</taxon>
        <taxon>Euarchontoglires</taxon>
        <taxon>Glires</taxon>
        <taxon>Rodentia</taxon>
        <taxon>Myomorpha</taxon>
        <taxon>Muroidea</taxon>
        <taxon>Muridae</taxon>
        <taxon>Murinae</taxon>
        <taxon>Rattus</taxon>
    </lineage>
</organism>
<reference evidence="3" key="1">
    <citation type="submission" date="2005-09" db="EMBL/GenBank/DDBJ databases">
        <authorList>
            <person name="Mural R.J."/>
            <person name="Li P.W."/>
            <person name="Adams M.D."/>
            <person name="Amanatides P.G."/>
            <person name="Baden-Tillson H."/>
            <person name="Barnstead M."/>
            <person name="Chin S.H."/>
            <person name="Dew I."/>
            <person name="Evans C.A."/>
            <person name="Ferriera S."/>
            <person name="Flanigan M."/>
            <person name="Fosler C."/>
            <person name="Glodek A."/>
            <person name="Gu Z."/>
            <person name="Holt R.A."/>
            <person name="Jennings D."/>
            <person name="Kraft C.L."/>
            <person name="Lu F."/>
            <person name="Nguyen T."/>
            <person name="Nusskern D.R."/>
            <person name="Pfannkoch C.M."/>
            <person name="Sitter C."/>
            <person name="Sutton G.G."/>
            <person name="Venter J.C."/>
            <person name="Wang Z."/>
            <person name="Woodage T."/>
            <person name="Zheng X.H."/>
            <person name="Zhong F."/>
        </authorList>
    </citation>
    <scope>NUCLEOTIDE SEQUENCE [LARGE SCALE GENOMIC DNA]</scope>
    <source>
        <strain>BN</strain>
        <strain evidence="3">Sprague-Dawley</strain>
    </source>
</reference>
<evidence type="ECO:0000313" key="2">
    <source>
        <dbReference type="EMBL" id="EDL81838.1"/>
    </source>
</evidence>
<evidence type="ECO:0000313" key="3">
    <source>
        <dbReference type="Proteomes" id="UP000234681"/>
    </source>
</evidence>
<name>A6HUQ2_RAT</name>
<feature type="transmembrane region" description="Helical" evidence="1">
    <location>
        <begin position="20"/>
        <end position="38"/>
    </location>
</feature>
<dbReference type="Proteomes" id="UP000234681">
    <property type="component" value="Chromosome 2"/>
</dbReference>
<accession>A6HUQ2</accession>
<proteinExistence type="predicted"/>
<keyword evidence="1" id="KW-0812">Transmembrane</keyword>
<keyword evidence="1" id="KW-1133">Transmembrane helix</keyword>
<gene>
    <name evidence="2" type="ORF">rCG_29086</name>
</gene>
<dbReference type="AlphaFoldDB" id="A6HUQ2"/>